<dbReference type="EMBL" id="JAHRHJ020003813">
    <property type="protein sequence ID" value="KAH9289100.1"/>
    <property type="molecule type" value="Genomic_DNA"/>
</dbReference>
<gene>
    <name evidence="2" type="ORF">KI387_033217</name>
</gene>
<evidence type="ECO:0000256" key="1">
    <source>
        <dbReference type="SAM" id="Phobius"/>
    </source>
</evidence>
<evidence type="ECO:0000313" key="3">
    <source>
        <dbReference type="Proteomes" id="UP000824469"/>
    </source>
</evidence>
<name>A0AA38BRU8_TAXCH</name>
<dbReference type="Proteomes" id="UP000824469">
    <property type="component" value="Unassembled WGS sequence"/>
</dbReference>
<dbReference type="Pfam" id="PF03140">
    <property type="entry name" value="DUF247"/>
    <property type="match status" value="1"/>
</dbReference>
<sequence length="364" mass="41904">MKFSSSKYDPIFDVCFTNPTRARLMDDILLFENQVPLFILKHLLEYQMGSEDAAMERLDKIMKCLVVSKTRQSAFEWYVGYPCHECCHVLDVVYQSMFGQLFNSYMDETRQLFPPSYRCVPVRFKNGVDWINAKVTTIFTSWCKMCSNWMTSLLFFLPASNSDVDVFFMKLPSIVELNNAGMKIQPVLFNDLTKRGQAGYCAMKWIRFDEKTSTLYLPEVTVTTQSESLMRNIIAMEVGSSSRYPSRPMTQFAKLMDELVDSEDDVSVLKKAGIIKNDMGSNQEAAQVFNSLTKVIVYSTGCKPIDDARMGLHKYTKRKYKILWSEFVTEYFSKPWLVAGSIAATLLLLMTMVQVFCRFYKCSA</sequence>
<reference evidence="2 3" key="1">
    <citation type="journal article" date="2021" name="Nat. Plants">
        <title>The Taxus genome provides insights into paclitaxel biosynthesis.</title>
        <authorList>
            <person name="Xiong X."/>
            <person name="Gou J."/>
            <person name="Liao Q."/>
            <person name="Li Y."/>
            <person name="Zhou Q."/>
            <person name="Bi G."/>
            <person name="Li C."/>
            <person name="Du R."/>
            <person name="Wang X."/>
            <person name="Sun T."/>
            <person name="Guo L."/>
            <person name="Liang H."/>
            <person name="Lu P."/>
            <person name="Wu Y."/>
            <person name="Zhang Z."/>
            <person name="Ro D.K."/>
            <person name="Shang Y."/>
            <person name="Huang S."/>
            <person name="Yan J."/>
        </authorList>
    </citation>
    <scope>NUCLEOTIDE SEQUENCE [LARGE SCALE GENOMIC DNA]</scope>
    <source>
        <strain evidence="2">Ta-2019</strain>
    </source>
</reference>
<dbReference type="AlphaFoldDB" id="A0AA38BRU8"/>
<feature type="transmembrane region" description="Helical" evidence="1">
    <location>
        <begin position="336"/>
        <end position="357"/>
    </location>
</feature>
<proteinExistence type="predicted"/>
<keyword evidence="1" id="KW-0812">Transmembrane</keyword>
<protein>
    <submittedName>
        <fullName evidence="2">Uncharacterized protein</fullName>
    </submittedName>
</protein>
<evidence type="ECO:0000313" key="2">
    <source>
        <dbReference type="EMBL" id="KAH9289100.1"/>
    </source>
</evidence>
<organism evidence="2 3">
    <name type="scientific">Taxus chinensis</name>
    <name type="common">Chinese yew</name>
    <name type="synonym">Taxus wallichiana var. chinensis</name>
    <dbReference type="NCBI Taxonomy" id="29808"/>
    <lineage>
        <taxon>Eukaryota</taxon>
        <taxon>Viridiplantae</taxon>
        <taxon>Streptophyta</taxon>
        <taxon>Embryophyta</taxon>
        <taxon>Tracheophyta</taxon>
        <taxon>Spermatophyta</taxon>
        <taxon>Pinopsida</taxon>
        <taxon>Pinidae</taxon>
        <taxon>Conifers II</taxon>
        <taxon>Cupressales</taxon>
        <taxon>Taxaceae</taxon>
        <taxon>Taxus</taxon>
    </lineage>
</organism>
<dbReference type="PANTHER" id="PTHR31549:SF25">
    <property type="entry name" value="PROTEIN, PUTATIVE (DUF247)-RELATED"/>
    <property type="match status" value="1"/>
</dbReference>
<dbReference type="OMA" id="CHECCHV"/>
<dbReference type="InterPro" id="IPR004158">
    <property type="entry name" value="DUF247_pln"/>
</dbReference>
<keyword evidence="1" id="KW-1133">Transmembrane helix</keyword>
<keyword evidence="3" id="KW-1185">Reference proteome</keyword>
<accession>A0AA38BRU8</accession>
<dbReference type="PANTHER" id="PTHR31549">
    <property type="entry name" value="PROTEIN, PUTATIVE (DUF247)-RELATED-RELATED"/>
    <property type="match status" value="1"/>
</dbReference>
<keyword evidence="1" id="KW-0472">Membrane</keyword>
<comment type="caution">
    <text evidence="2">The sequence shown here is derived from an EMBL/GenBank/DDBJ whole genome shotgun (WGS) entry which is preliminary data.</text>
</comment>